<dbReference type="EMBL" id="JACIBV010000001">
    <property type="protein sequence ID" value="MBB3731738.1"/>
    <property type="molecule type" value="Genomic_DNA"/>
</dbReference>
<dbReference type="InterPro" id="IPR036291">
    <property type="entry name" value="NAD(P)-bd_dom_sf"/>
</dbReference>
<evidence type="ECO:0000259" key="3">
    <source>
        <dbReference type="Pfam" id="PF22685"/>
    </source>
</evidence>
<dbReference type="SUPFAM" id="SSF51735">
    <property type="entry name" value="NAD(P)-binding Rossmann-fold domains"/>
    <property type="match status" value="1"/>
</dbReference>
<dbReference type="InterPro" id="IPR050463">
    <property type="entry name" value="Gfo/Idh/MocA_oxidrdct_glycsds"/>
</dbReference>
<dbReference type="InterPro" id="IPR055080">
    <property type="entry name" value="Gal80p-like_C"/>
</dbReference>
<keyword evidence="1" id="KW-0560">Oxidoreductase</keyword>
<comment type="caution">
    <text evidence="4">The sequence shown here is derived from an EMBL/GenBank/DDBJ whole genome shotgun (WGS) entry which is preliminary data.</text>
</comment>
<protein>
    <submittedName>
        <fullName evidence="4">Putative dehydrogenase</fullName>
    </submittedName>
</protein>
<dbReference type="InterPro" id="IPR000683">
    <property type="entry name" value="Gfo/Idh/MocA-like_OxRdtase_N"/>
</dbReference>
<dbReference type="PANTHER" id="PTHR43818:SF11">
    <property type="entry name" value="BCDNA.GH03377"/>
    <property type="match status" value="1"/>
</dbReference>
<dbReference type="Gene3D" id="3.30.360.10">
    <property type="entry name" value="Dihydrodipicolinate Reductase, domain 2"/>
    <property type="match status" value="1"/>
</dbReference>
<dbReference type="GO" id="GO:0000166">
    <property type="term" value="F:nucleotide binding"/>
    <property type="evidence" value="ECO:0007669"/>
    <property type="project" value="InterPro"/>
</dbReference>
<feature type="domain" description="Gal80p-like C-terminal" evidence="3">
    <location>
        <begin position="130"/>
        <end position="268"/>
    </location>
</feature>
<dbReference type="RefSeq" id="WP_183658127.1">
    <property type="nucleotide sequence ID" value="NZ_BAAAXX010000013.1"/>
</dbReference>
<dbReference type="Pfam" id="PF22685">
    <property type="entry name" value="Gal80p_C-like"/>
    <property type="match status" value="1"/>
</dbReference>
<accession>A0A7W5YEH7</accession>
<evidence type="ECO:0000313" key="4">
    <source>
        <dbReference type="EMBL" id="MBB3731738.1"/>
    </source>
</evidence>
<gene>
    <name evidence="4" type="ORF">FHR33_007598</name>
</gene>
<evidence type="ECO:0000256" key="1">
    <source>
        <dbReference type="ARBA" id="ARBA00023002"/>
    </source>
</evidence>
<dbReference type="Pfam" id="PF01408">
    <property type="entry name" value="GFO_IDH_MocA"/>
    <property type="match status" value="1"/>
</dbReference>
<feature type="domain" description="Gfo/Idh/MocA-like oxidoreductase N-terminal" evidence="2">
    <location>
        <begin position="1"/>
        <end position="123"/>
    </location>
</feature>
<dbReference type="Proteomes" id="UP000579945">
    <property type="component" value="Unassembled WGS sequence"/>
</dbReference>
<evidence type="ECO:0000313" key="5">
    <source>
        <dbReference type="Proteomes" id="UP000579945"/>
    </source>
</evidence>
<sequence>MRVGVIGAHASRGWARAVHLPALLSLPDYEITAVAGTSRESARQAADVWGAKHAFADPQELISHPDVDLVTISVQLPRRDGLVEAAISAGKHVYSEWPLARSAEAAERLHALAEQAGVRHAVGLQSRHHPAIGYLRDLVADGKVGEVMSASLTYSLSSPEVWSVRYADLFDHTKGVNHLAVVGGHSMDMFGSAVGHFTEISATLATRIPRITLQETGEQITVTSPDQIAAVGLLESGAAASVHIMTGGPRGEGFLIEVHGRAGRLVLDSADDSLVGPEFTLSFSGGTGGTVVLPVPDRYVPMPSDAPPAVRNVRQVYRNLAAGIPTEPDFLTAVRTHRLIDAIKRSATTGERQHLG</sequence>
<dbReference type="Gene3D" id="3.40.50.720">
    <property type="entry name" value="NAD(P)-binding Rossmann-like Domain"/>
    <property type="match status" value="1"/>
</dbReference>
<evidence type="ECO:0000259" key="2">
    <source>
        <dbReference type="Pfam" id="PF01408"/>
    </source>
</evidence>
<reference evidence="4 5" key="1">
    <citation type="submission" date="2020-08" db="EMBL/GenBank/DDBJ databases">
        <title>Sequencing the genomes of 1000 actinobacteria strains.</title>
        <authorList>
            <person name="Klenk H.-P."/>
        </authorList>
    </citation>
    <scope>NUCLEOTIDE SEQUENCE [LARGE SCALE GENOMIC DNA]</scope>
    <source>
        <strain evidence="4 5">DSM 44320</strain>
    </source>
</reference>
<dbReference type="SUPFAM" id="SSF55347">
    <property type="entry name" value="Glyceraldehyde-3-phosphate dehydrogenase-like, C-terminal domain"/>
    <property type="match status" value="1"/>
</dbReference>
<proteinExistence type="predicted"/>
<keyword evidence="5" id="KW-1185">Reference proteome</keyword>
<organism evidence="4 5">
    <name type="scientific">Nonomuraea dietziae</name>
    <dbReference type="NCBI Taxonomy" id="65515"/>
    <lineage>
        <taxon>Bacteria</taxon>
        <taxon>Bacillati</taxon>
        <taxon>Actinomycetota</taxon>
        <taxon>Actinomycetes</taxon>
        <taxon>Streptosporangiales</taxon>
        <taxon>Streptosporangiaceae</taxon>
        <taxon>Nonomuraea</taxon>
    </lineage>
</organism>
<dbReference type="AlphaFoldDB" id="A0A7W5YEH7"/>
<dbReference type="PANTHER" id="PTHR43818">
    <property type="entry name" value="BCDNA.GH03377"/>
    <property type="match status" value="1"/>
</dbReference>
<name>A0A7W5YEH7_9ACTN</name>
<dbReference type="GO" id="GO:0016491">
    <property type="term" value="F:oxidoreductase activity"/>
    <property type="evidence" value="ECO:0007669"/>
    <property type="project" value="UniProtKB-KW"/>
</dbReference>
<dbReference type="GeneID" id="95393811"/>